<gene>
    <name evidence="1" type="ORF">J0A65_02100</name>
</gene>
<name>A0ABS3CQQ9_9ALTE</name>
<comment type="caution">
    <text evidence="1">The sequence shown here is derived from an EMBL/GenBank/DDBJ whole genome shotgun (WGS) entry which is preliminary data.</text>
</comment>
<protein>
    <recommendedName>
        <fullName evidence="3">Lipoprotein</fullName>
    </recommendedName>
</protein>
<dbReference type="EMBL" id="JAFKCS010000001">
    <property type="protein sequence ID" value="MBN7818635.1"/>
    <property type="molecule type" value="Genomic_DNA"/>
</dbReference>
<proteinExistence type="predicted"/>
<reference evidence="1 2" key="1">
    <citation type="submission" date="2021-03" db="EMBL/GenBank/DDBJ databases">
        <title>novel species isolated from a fishpond in China.</title>
        <authorList>
            <person name="Lu H."/>
            <person name="Cai Z."/>
        </authorList>
    </citation>
    <scope>NUCLEOTIDE SEQUENCE [LARGE SCALE GENOMIC DNA]</scope>
    <source>
        <strain evidence="1 2">Y57</strain>
    </source>
</reference>
<keyword evidence="2" id="KW-1185">Reference proteome</keyword>
<accession>A0ABS3CQQ9</accession>
<dbReference type="RefSeq" id="WP_206592450.1">
    <property type="nucleotide sequence ID" value="NZ_JAFKCS010000001.1"/>
</dbReference>
<evidence type="ECO:0000313" key="1">
    <source>
        <dbReference type="EMBL" id="MBN7818635.1"/>
    </source>
</evidence>
<organism evidence="1 2">
    <name type="scientific">Bowmanella yangjiangensis</name>
    <dbReference type="NCBI Taxonomy" id="2811230"/>
    <lineage>
        <taxon>Bacteria</taxon>
        <taxon>Pseudomonadati</taxon>
        <taxon>Pseudomonadota</taxon>
        <taxon>Gammaproteobacteria</taxon>
        <taxon>Alteromonadales</taxon>
        <taxon>Alteromonadaceae</taxon>
        <taxon>Bowmanella</taxon>
    </lineage>
</organism>
<sequence length="230" mass="25948">MKGMLLVLFTLVLSGCAKTQVHLYGRYLQPEQINSVSEALKAAGYQVEVNNLNFPGDIQQSSLIYSLMLKDVSKLDTVLGAVAEQGWYVNNISAMVKGNHWYTKDSMGLFLLPDGVDPTNPTAPENLSFLYQSVGCDKAPSLQLFPDNTFRIQPVADVPFEADWHQGSWELKESVYLTLTPKADKTWSYYLQVERRTEQDQLGKAEVIHLTPMRTYLMFGTCNFEYGVRS</sequence>
<evidence type="ECO:0000313" key="2">
    <source>
        <dbReference type="Proteomes" id="UP000663992"/>
    </source>
</evidence>
<evidence type="ECO:0008006" key="3">
    <source>
        <dbReference type="Google" id="ProtNLM"/>
    </source>
</evidence>
<dbReference type="Proteomes" id="UP000663992">
    <property type="component" value="Unassembled WGS sequence"/>
</dbReference>
<dbReference type="PROSITE" id="PS51257">
    <property type="entry name" value="PROKAR_LIPOPROTEIN"/>
    <property type="match status" value="1"/>
</dbReference>